<dbReference type="InterPro" id="IPR001164">
    <property type="entry name" value="ArfGAP_dom"/>
</dbReference>
<evidence type="ECO:0000256" key="4">
    <source>
        <dbReference type="ARBA" id="ARBA00022833"/>
    </source>
</evidence>
<dbReference type="SMART" id="SM00105">
    <property type="entry name" value="ArfGap"/>
    <property type="match status" value="1"/>
</dbReference>
<dbReference type="GO" id="GO:0000139">
    <property type="term" value="C:Golgi membrane"/>
    <property type="evidence" value="ECO:0007669"/>
    <property type="project" value="TreeGrafter"/>
</dbReference>
<dbReference type="SUPFAM" id="SSF57863">
    <property type="entry name" value="ArfGap/RecO-like zinc finger"/>
    <property type="match status" value="1"/>
</dbReference>
<accession>A0A0C9VJD1</accession>
<keyword evidence="1" id="KW-0343">GTPase activation</keyword>
<feature type="region of interest" description="Disordered" evidence="6">
    <location>
        <begin position="319"/>
        <end position="380"/>
    </location>
</feature>
<dbReference type="PRINTS" id="PR00405">
    <property type="entry name" value="REVINTRACTNG"/>
</dbReference>
<dbReference type="GO" id="GO:0030100">
    <property type="term" value="P:regulation of endocytosis"/>
    <property type="evidence" value="ECO:0007669"/>
    <property type="project" value="TreeGrafter"/>
</dbReference>
<dbReference type="HOGENOM" id="CLU_044516_2_2_1"/>
<feature type="compositionally biased region" description="Basic and acidic residues" evidence="6">
    <location>
        <begin position="370"/>
        <end position="380"/>
    </location>
</feature>
<dbReference type="OrthoDB" id="983479at2759"/>
<proteinExistence type="predicted"/>
<keyword evidence="9" id="KW-1185">Reference proteome</keyword>
<keyword evidence="3 5" id="KW-0863">Zinc-finger</keyword>
<keyword evidence="2" id="KW-0479">Metal-binding</keyword>
<name>A0A0C9VJD1_SPHS4</name>
<organism evidence="8 9">
    <name type="scientific">Sphaerobolus stellatus (strain SS14)</name>
    <dbReference type="NCBI Taxonomy" id="990650"/>
    <lineage>
        <taxon>Eukaryota</taxon>
        <taxon>Fungi</taxon>
        <taxon>Dikarya</taxon>
        <taxon>Basidiomycota</taxon>
        <taxon>Agaricomycotina</taxon>
        <taxon>Agaricomycetes</taxon>
        <taxon>Phallomycetidae</taxon>
        <taxon>Geastrales</taxon>
        <taxon>Sphaerobolaceae</taxon>
        <taxon>Sphaerobolus</taxon>
    </lineage>
</organism>
<dbReference type="PANTHER" id="PTHR46395">
    <property type="entry name" value="ADP-RIBOSYLATION FACTOR GTPASE-ACTIVATING PROTEIN 1"/>
    <property type="match status" value="1"/>
</dbReference>
<dbReference type="Gene3D" id="1.10.220.150">
    <property type="entry name" value="Arf GTPase activating protein"/>
    <property type="match status" value="1"/>
</dbReference>
<feature type="compositionally biased region" description="Low complexity" evidence="6">
    <location>
        <begin position="157"/>
        <end position="173"/>
    </location>
</feature>
<dbReference type="EMBL" id="KN837169">
    <property type="protein sequence ID" value="KIJ37421.1"/>
    <property type="molecule type" value="Genomic_DNA"/>
</dbReference>
<evidence type="ECO:0000256" key="2">
    <source>
        <dbReference type="ARBA" id="ARBA00022723"/>
    </source>
</evidence>
<reference evidence="8 9" key="1">
    <citation type="submission" date="2014-06" db="EMBL/GenBank/DDBJ databases">
        <title>Evolutionary Origins and Diversification of the Mycorrhizal Mutualists.</title>
        <authorList>
            <consortium name="DOE Joint Genome Institute"/>
            <consortium name="Mycorrhizal Genomics Consortium"/>
            <person name="Kohler A."/>
            <person name="Kuo A."/>
            <person name="Nagy L.G."/>
            <person name="Floudas D."/>
            <person name="Copeland A."/>
            <person name="Barry K.W."/>
            <person name="Cichocki N."/>
            <person name="Veneault-Fourrey C."/>
            <person name="LaButti K."/>
            <person name="Lindquist E.A."/>
            <person name="Lipzen A."/>
            <person name="Lundell T."/>
            <person name="Morin E."/>
            <person name="Murat C."/>
            <person name="Riley R."/>
            <person name="Ohm R."/>
            <person name="Sun H."/>
            <person name="Tunlid A."/>
            <person name="Henrissat B."/>
            <person name="Grigoriev I.V."/>
            <person name="Hibbett D.S."/>
            <person name="Martin F."/>
        </authorList>
    </citation>
    <scope>NUCLEOTIDE SEQUENCE [LARGE SCALE GENOMIC DNA]</scope>
    <source>
        <strain evidence="8 9">SS14</strain>
    </source>
</reference>
<dbReference type="Proteomes" id="UP000054279">
    <property type="component" value="Unassembled WGS sequence"/>
</dbReference>
<evidence type="ECO:0000256" key="5">
    <source>
        <dbReference type="PROSITE-ProRule" id="PRU00288"/>
    </source>
</evidence>
<dbReference type="CDD" id="cd08830">
    <property type="entry name" value="ArfGap_ArfGap1"/>
    <property type="match status" value="1"/>
</dbReference>
<dbReference type="GO" id="GO:0032012">
    <property type="term" value="P:regulation of ARF protein signal transduction"/>
    <property type="evidence" value="ECO:0007669"/>
    <property type="project" value="TreeGrafter"/>
</dbReference>
<feature type="domain" description="Arf-GAP" evidence="7">
    <location>
        <begin position="7"/>
        <end position="129"/>
    </location>
</feature>
<dbReference type="PROSITE" id="PS50115">
    <property type="entry name" value="ARFGAP"/>
    <property type="match status" value="1"/>
</dbReference>
<evidence type="ECO:0000313" key="9">
    <source>
        <dbReference type="Proteomes" id="UP000054279"/>
    </source>
</evidence>
<dbReference type="InterPro" id="IPR037278">
    <property type="entry name" value="ARFGAP/RecO"/>
</dbReference>
<feature type="compositionally biased region" description="Low complexity" evidence="6">
    <location>
        <begin position="360"/>
        <end position="369"/>
    </location>
</feature>
<dbReference type="Pfam" id="PF01412">
    <property type="entry name" value="ArfGap"/>
    <property type="match status" value="1"/>
</dbReference>
<dbReference type="InterPro" id="IPR038508">
    <property type="entry name" value="ArfGAP_dom_sf"/>
</dbReference>
<feature type="region of interest" description="Disordered" evidence="6">
    <location>
        <begin position="189"/>
        <end position="223"/>
    </location>
</feature>
<evidence type="ECO:0000313" key="8">
    <source>
        <dbReference type="EMBL" id="KIJ37421.1"/>
    </source>
</evidence>
<dbReference type="GO" id="GO:0008270">
    <property type="term" value="F:zinc ion binding"/>
    <property type="evidence" value="ECO:0007669"/>
    <property type="project" value="UniProtKB-KW"/>
</dbReference>
<sequence>MTDPETKKILHDLANDDALDNKTCVDCGAPRPQWASISFAVFMCLQCAGLHRGYGVHISFIRSVSMDAWQDEQLRRMKLGGNGPFKRFMREYPAEGGYTEGMSSYDKYHCWAATQYREKLTAELEDKPWSPSPPPPGGSNPNSRPSSAQGLRKSRASARSSSPSPSPLSQSQLGEERKNANENYFASLGSANASRPDNLHPSQGGRYGGFGNTPDPEPVSGGDIQTETVRALSKGWSIFSGAIASVTETVVKPGLERVADPEFREKMGTYVSTASQKAAAAAGTANAWGRQQFGVDVGESVGAVVDKVKTSVVGNRPPEGYAAVGENPWDEPEGSALYQDAGEDDFFSDNGWQDMKKAETPTTTTAAKKGTGEWDEWKDF</sequence>
<dbReference type="GO" id="GO:0005096">
    <property type="term" value="F:GTPase activator activity"/>
    <property type="evidence" value="ECO:0007669"/>
    <property type="project" value="UniProtKB-KW"/>
</dbReference>
<protein>
    <recommendedName>
        <fullName evidence="7">Arf-GAP domain-containing protein</fullName>
    </recommendedName>
</protein>
<gene>
    <name evidence="8" type="ORF">M422DRAFT_60984</name>
</gene>
<dbReference type="PANTHER" id="PTHR46395:SF1">
    <property type="entry name" value="ADP-RIBOSYLATION FACTOR GTPASE-ACTIVATING PROTEIN 1"/>
    <property type="match status" value="1"/>
</dbReference>
<evidence type="ECO:0000256" key="1">
    <source>
        <dbReference type="ARBA" id="ARBA00022468"/>
    </source>
</evidence>
<keyword evidence="4" id="KW-0862">Zinc</keyword>
<feature type="region of interest" description="Disordered" evidence="6">
    <location>
        <begin position="123"/>
        <end position="177"/>
    </location>
</feature>
<dbReference type="AlphaFoldDB" id="A0A0C9VJD1"/>
<evidence type="ECO:0000256" key="6">
    <source>
        <dbReference type="SAM" id="MobiDB-lite"/>
    </source>
</evidence>
<evidence type="ECO:0000256" key="3">
    <source>
        <dbReference type="ARBA" id="ARBA00022771"/>
    </source>
</evidence>
<evidence type="ECO:0000259" key="7">
    <source>
        <dbReference type="PROSITE" id="PS50115"/>
    </source>
</evidence>